<dbReference type="InterPro" id="IPR011993">
    <property type="entry name" value="PH-like_dom_sf"/>
</dbReference>
<name>A0A8S9YDV4_9TREM</name>
<evidence type="ECO:0000313" key="3">
    <source>
        <dbReference type="Proteomes" id="UP000822476"/>
    </source>
</evidence>
<dbReference type="Gene3D" id="2.30.29.30">
    <property type="entry name" value="Pleckstrin-homology domain (PH domain)/Phosphotyrosine-binding domain (PTB)"/>
    <property type="match status" value="1"/>
</dbReference>
<dbReference type="OrthoDB" id="4680325at2759"/>
<sequence>MPVHVDTESENESFQLEHIATFLENDYELDPNSILFELSRLNTKFIIPSICKLEFNPDGIEIVQIDTNEVLETAKWSNVHSPDVIVPTGRDYEQHVLFIFRSRASVTDTLGYRNQLFVFGVESEREGSLLIGRMLAYQRKHIGSDSPHAADRLSDRWERSSKASTNKALRLSRNAINSSYGRNVYMLNRCLDDIQHFGKRLNKCVKMDSNGTTVLKSDSVQVPTRYAAIDCVRKIKYSLNLNQEVEADAPEAAQKVFIRLIKFVRWLDGIAGSRVVPNFDENLVRDVIEPLLTDRTLEAVRERLTPPLEEFWNGLGTPWNTSLSQWPNPITTYIPLFHTTPKDSMADLVRQRILRTSSSADLTSPIKNTKVMVKYSRPRIRSREHEHFFLKSQERGGRLCFATVRHVNSKESELDADQGEVFEIIDNTKDDCWTVENYSGDRGEIPKWKLRSFTLKPRMYQKEKIPKKSAWQEDTIFFPSPGGAPLQKHSNSRSQPMGPFMNVAYTPVEIPYPINTATIPSDGSTMMVYLPIQQIGGTQGQGSPVLLLPYRSKSHDQHYQSPGRSDHVRDEHRISGSFPYQYSPVSGEFAWPYKLSTGRREDFETAFRFGHLPLPSSRLLKYSHPHSPSPYDPTIVLDTKYKPKAARI</sequence>
<evidence type="ECO:0000313" key="2">
    <source>
        <dbReference type="EMBL" id="KAF7232105.1"/>
    </source>
</evidence>
<dbReference type="SUPFAM" id="SSF50044">
    <property type="entry name" value="SH3-domain"/>
    <property type="match status" value="1"/>
</dbReference>
<dbReference type="InterPro" id="IPR055093">
    <property type="entry name" value="EPS8_2nd"/>
</dbReference>
<dbReference type="InterPro" id="IPR036028">
    <property type="entry name" value="SH3-like_dom_sf"/>
</dbReference>
<feature type="domain" description="EPS8 spectrin-like" evidence="1">
    <location>
        <begin position="182"/>
        <end position="327"/>
    </location>
</feature>
<dbReference type="Proteomes" id="UP000822476">
    <property type="component" value="Unassembled WGS sequence"/>
</dbReference>
<reference evidence="2" key="1">
    <citation type="submission" date="2019-07" db="EMBL/GenBank/DDBJ databases">
        <title>Annotation for the trematode Paragonimus miyazaki's.</title>
        <authorList>
            <person name="Choi Y.-J."/>
        </authorList>
    </citation>
    <scope>NUCLEOTIDE SEQUENCE</scope>
    <source>
        <strain evidence="2">Japan</strain>
    </source>
</reference>
<dbReference type="GO" id="GO:0005886">
    <property type="term" value="C:plasma membrane"/>
    <property type="evidence" value="ECO:0007669"/>
    <property type="project" value="TreeGrafter"/>
</dbReference>
<protein>
    <recommendedName>
        <fullName evidence="1">EPS8 spectrin-like domain-containing protein</fullName>
    </recommendedName>
</protein>
<organism evidence="2 3">
    <name type="scientific">Paragonimus skrjabini miyazakii</name>
    <dbReference type="NCBI Taxonomy" id="59628"/>
    <lineage>
        <taxon>Eukaryota</taxon>
        <taxon>Metazoa</taxon>
        <taxon>Spiralia</taxon>
        <taxon>Lophotrochozoa</taxon>
        <taxon>Platyhelminthes</taxon>
        <taxon>Trematoda</taxon>
        <taxon>Digenea</taxon>
        <taxon>Plagiorchiida</taxon>
        <taxon>Troglotremata</taxon>
        <taxon>Troglotrematidae</taxon>
        <taxon>Paragonimus</taxon>
    </lineage>
</organism>
<dbReference type="EMBL" id="JTDE01022068">
    <property type="protein sequence ID" value="KAF7232105.1"/>
    <property type="molecule type" value="Genomic_DNA"/>
</dbReference>
<dbReference type="Pfam" id="PF22975">
    <property type="entry name" value="EPS8_2nd"/>
    <property type="match status" value="1"/>
</dbReference>
<gene>
    <name evidence="2" type="ORF">EG68_06488</name>
</gene>
<comment type="caution">
    <text evidence="2">The sequence shown here is derived from an EMBL/GenBank/DDBJ whole genome shotgun (WGS) entry which is preliminary data.</text>
</comment>
<accession>A0A8S9YDV4</accession>
<dbReference type="PANTHER" id="PTHR12287:SF23">
    <property type="entry name" value="AROUSER, ISOFORM A-RELATED"/>
    <property type="match status" value="1"/>
</dbReference>
<dbReference type="GO" id="GO:0035023">
    <property type="term" value="P:regulation of Rho protein signal transduction"/>
    <property type="evidence" value="ECO:0007669"/>
    <property type="project" value="TreeGrafter"/>
</dbReference>
<dbReference type="PANTHER" id="PTHR12287">
    <property type="entry name" value="EPIDERMAL GROWTH FACTOR RECEPTOR KINASE SUBSTRATE EPS8-RELATED PROTEIN"/>
    <property type="match status" value="1"/>
</dbReference>
<dbReference type="GO" id="GO:0003779">
    <property type="term" value="F:actin binding"/>
    <property type="evidence" value="ECO:0007669"/>
    <property type="project" value="TreeGrafter"/>
</dbReference>
<dbReference type="InterPro" id="IPR039801">
    <property type="entry name" value="EPS8-like"/>
</dbReference>
<proteinExistence type="predicted"/>
<evidence type="ECO:0000259" key="1">
    <source>
        <dbReference type="Pfam" id="PF22975"/>
    </source>
</evidence>
<keyword evidence="3" id="KW-1185">Reference proteome</keyword>
<dbReference type="GO" id="GO:0007266">
    <property type="term" value="P:Rho protein signal transduction"/>
    <property type="evidence" value="ECO:0007669"/>
    <property type="project" value="TreeGrafter"/>
</dbReference>
<dbReference type="AlphaFoldDB" id="A0A8S9YDV4"/>